<evidence type="ECO:0000256" key="8">
    <source>
        <dbReference type="ARBA" id="ARBA00023002"/>
    </source>
</evidence>
<evidence type="ECO:0000256" key="6">
    <source>
        <dbReference type="ARBA" id="ARBA00022630"/>
    </source>
</evidence>
<dbReference type="NCBIfam" id="NF003611">
    <property type="entry name" value="PRK05257.3-2"/>
    <property type="match status" value="1"/>
</dbReference>
<dbReference type="GO" id="GO:0008924">
    <property type="term" value="F:L-malate dehydrogenase (quinone) activity"/>
    <property type="evidence" value="ECO:0007669"/>
    <property type="project" value="UniProtKB-UniRule"/>
</dbReference>
<comment type="cofactor">
    <cofactor evidence="2 9">
        <name>FAD</name>
        <dbReference type="ChEBI" id="CHEBI:57692"/>
    </cofactor>
</comment>
<dbReference type="PANTHER" id="PTHR43104:SF2">
    <property type="entry name" value="L-2-HYDROXYGLUTARATE DEHYDROGENASE, MITOCHONDRIAL"/>
    <property type="match status" value="1"/>
</dbReference>
<evidence type="ECO:0000256" key="9">
    <source>
        <dbReference type="HAMAP-Rule" id="MF_00212"/>
    </source>
</evidence>
<dbReference type="InterPro" id="IPR006231">
    <property type="entry name" value="MQO"/>
</dbReference>
<keyword evidence="10" id="KW-0472">Membrane</keyword>
<dbReference type="KEGG" id="lul:LPB138_02335"/>
<feature type="transmembrane region" description="Helical" evidence="10">
    <location>
        <begin position="7"/>
        <end position="24"/>
    </location>
</feature>
<dbReference type="NCBIfam" id="TIGR01320">
    <property type="entry name" value="mal_quin_oxido"/>
    <property type="match status" value="1"/>
</dbReference>
<dbReference type="Proteomes" id="UP000176050">
    <property type="component" value="Chromosome"/>
</dbReference>
<evidence type="ECO:0000256" key="3">
    <source>
        <dbReference type="ARBA" id="ARBA00005012"/>
    </source>
</evidence>
<dbReference type="InterPro" id="IPR036188">
    <property type="entry name" value="FAD/NAD-bd_sf"/>
</dbReference>
<dbReference type="NCBIfam" id="NF009875">
    <property type="entry name" value="PRK13339.1"/>
    <property type="match status" value="1"/>
</dbReference>
<comment type="catalytic activity">
    <reaction evidence="1 9">
        <text>(S)-malate + a quinone = a quinol + oxaloacetate</text>
        <dbReference type="Rhea" id="RHEA:46012"/>
        <dbReference type="ChEBI" id="CHEBI:15589"/>
        <dbReference type="ChEBI" id="CHEBI:16452"/>
        <dbReference type="ChEBI" id="CHEBI:24646"/>
        <dbReference type="ChEBI" id="CHEBI:132124"/>
        <dbReference type="EC" id="1.1.5.4"/>
    </reaction>
</comment>
<gene>
    <name evidence="9" type="primary">mqo</name>
    <name evidence="11" type="ORF">LPB138_02335</name>
</gene>
<dbReference type="EC" id="1.1.5.4" evidence="9"/>
<dbReference type="PANTHER" id="PTHR43104">
    <property type="entry name" value="L-2-HYDROXYGLUTARATE DEHYDROGENASE, MITOCHONDRIAL"/>
    <property type="match status" value="1"/>
</dbReference>
<keyword evidence="6 9" id="KW-0285">Flavoprotein</keyword>
<dbReference type="NCBIfam" id="NF003603">
    <property type="entry name" value="PRK05257.1-1"/>
    <property type="match status" value="1"/>
</dbReference>
<protein>
    <recommendedName>
        <fullName evidence="9">Probable malate:quinone oxidoreductase</fullName>
        <ecNumber evidence="9">1.1.5.4</ecNumber>
    </recommendedName>
    <alternativeName>
        <fullName evidence="9">MQO</fullName>
    </alternativeName>
    <alternativeName>
        <fullName evidence="9">Malate dehydrogenase [quinone]</fullName>
    </alternativeName>
</protein>
<name>A0A1D8P4T8_9FLAO</name>
<keyword evidence="5 9" id="KW-0816">Tricarboxylic acid cycle</keyword>
<dbReference type="AlphaFoldDB" id="A0A1D8P4T8"/>
<evidence type="ECO:0000256" key="7">
    <source>
        <dbReference type="ARBA" id="ARBA00022827"/>
    </source>
</evidence>
<comment type="similarity">
    <text evidence="4 9">Belongs to the MQO family.</text>
</comment>
<dbReference type="STRING" id="1850246.LPB138_02335"/>
<dbReference type="NCBIfam" id="NF003606">
    <property type="entry name" value="PRK05257.2-1"/>
    <property type="match status" value="1"/>
</dbReference>
<keyword evidence="7 9" id="KW-0274">FAD</keyword>
<dbReference type="OrthoDB" id="9763983at2"/>
<evidence type="ECO:0000256" key="5">
    <source>
        <dbReference type="ARBA" id="ARBA00022532"/>
    </source>
</evidence>
<dbReference type="NCBIfam" id="NF003605">
    <property type="entry name" value="PRK05257.1-4"/>
    <property type="match status" value="1"/>
</dbReference>
<dbReference type="NCBIfam" id="NF003613">
    <property type="entry name" value="PRK05257.3-4"/>
    <property type="match status" value="1"/>
</dbReference>
<dbReference type="SUPFAM" id="SSF51905">
    <property type="entry name" value="FAD/NAD(P)-binding domain"/>
    <property type="match status" value="1"/>
</dbReference>
<evidence type="ECO:0000256" key="4">
    <source>
        <dbReference type="ARBA" id="ARBA00006389"/>
    </source>
</evidence>
<keyword evidence="10" id="KW-1133">Transmembrane helix</keyword>
<comment type="pathway">
    <text evidence="3 9">Carbohydrate metabolism; tricarboxylic acid cycle; oxaloacetate from (S)-malate (quinone route): step 1/1.</text>
</comment>
<sequence>MQNKPNNITLVGAGIMSATLGVLLKKLMPNCKIDIYERLDKVGAESSDAWNNAGTGHAAYCELNYTPELEDGTIDISKALKIGSSFEVSKQFWAYLKAENHLPQSEAFINDIAHMSFVWGEENIEFLKKRFEALTNCVLFEEMKYSEDLEEIEKWIPLMMHNRIDDEKIAVTRMEIGTDVNFGAITRGMINYLQSCDGVEVHLGYNIDDLTKNKDGTWEIEMTDLATNKEKVVISDFVFIGAGGGSIPLLEKTDLEQGRGYAGFPVSGQWLKCTNPEVIQQHEAKVYGKASTGSPPMSVPHLDTRMMNGKKALLFGPYAGFSTKFLKNGSYFDLPLSLEVHNIWPLLSAGIHNIDLTKYLIKQVVQSDEERFAFLQKYFPDAKMEDWTLEHAGQRVQIIKKDEDEGGVLKFGTEIVTDDDGSLAALLGASPGASTSVSIMLDVLDKCFPEAIASKEWQETLTTMIPSYGKSLVEHPELCRTIRERTTRELKLDD</sequence>
<organism evidence="11 12">
    <name type="scientific">Urechidicola croceus</name>
    <dbReference type="NCBI Taxonomy" id="1850246"/>
    <lineage>
        <taxon>Bacteria</taxon>
        <taxon>Pseudomonadati</taxon>
        <taxon>Bacteroidota</taxon>
        <taxon>Flavobacteriia</taxon>
        <taxon>Flavobacteriales</taxon>
        <taxon>Flavobacteriaceae</taxon>
        <taxon>Urechidicola</taxon>
    </lineage>
</organism>
<dbReference type="EMBL" id="CP017478">
    <property type="protein sequence ID" value="AOW19585.1"/>
    <property type="molecule type" value="Genomic_DNA"/>
</dbReference>
<proteinExistence type="inferred from homology"/>
<evidence type="ECO:0000256" key="10">
    <source>
        <dbReference type="SAM" id="Phobius"/>
    </source>
</evidence>
<evidence type="ECO:0000256" key="1">
    <source>
        <dbReference type="ARBA" id="ARBA00001139"/>
    </source>
</evidence>
<dbReference type="GO" id="GO:0006099">
    <property type="term" value="P:tricarboxylic acid cycle"/>
    <property type="evidence" value="ECO:0007669"/>
    <property type="project" value="UniProtKB-UniRule"/>
</dbReference>
<dbReference type="GO" id="GO:0047545">
    <property type="term" value="F:(S)-2-hydroxyglutarate dehydrogenase activity"/>
    <property type="evidence" value="ECO:0007669"/>
    <property type="project" value="TreeGrafter"/>
</dbReference>
<keyword evidence="8 9" id="KW-0560">Oxidoreductase</keyword>
<evidence type="ECO:0000313" key="12">
    <source>
        <dbReference type="Proteomes" id="UP000176050"/>
    </source>
</evidence>
<dbReference type="HAMAP" id="MF_00212">
    <property type="entry name" value="MQO"/>
    <property type="match status" value="1"/>
</dbReference>
<dbReference type="RefSeq" id="WP_070235701.1">
    <property type="nucleotide sequence ID" value="NZ_CP017478.1"/>
</dbReference>
<dbReference type="Pfam" id="PF06039">
    <property type="entry name" value="Mqo"/>
    <property type="match status" value="1"/>
</dbReference>
<reference evidence="11 12" key="1">
    <citation type="submission" date="2016-10" db="EMBL/GenBank/DDBJ databases">
        <title>Lutibacter sp. LPB0138, isolated from marine gastropod.</title>
        <authorList>
            <person name="Kim E."/>
            <person name="Yi H."/>
        </authorList>
    </citation>
    <scope>NUCLEOTIDE SEQUENCE [LARGE SCALE GENOMIC DNA]</scope>
    <source>
        <strain evidence="11 12">LPB0138</strain>
    </source>
</reference>
<evidence type="ECO:0000256" key="2">
    <source>
        <dbReference type="ARBA" id="ARBA00001974"/>
    </source>
</evidence>
<dbReference type="UniPathway" id="UPA00223">
    <property type="reaction ID" value="UER01008"/>
</dbReference>
<evidence type="ECO:0000313" key="11">
    <source>
        <dbReference type="EMBL" id="AOW19585.1"/>
    </source>
</evidence>
<keyword evidence="12" id="KW-1185">Reference proteome</keyword>
<keyword evidence="10" id="KW-0812">Transmembrane</keyword>
<accession>A0A1D8P4T8</accession>